<keyword evidence="2" id="KW-1185">Reference proteome</keyword>
<protein>
    <submittedName>
        <fullName evidence="1">Uncharacterized protein</fullName>
    </submittedName>
</protein>
<accession>A0A364N8D8</accession>
<evidence type="ECO:0000313" key="1">
    <source>
        <dbReference type="EMBL" id="RAR13552.1"/>
    </source>
</evidence>
<proteinExistence type="predicted"/>
<reference evidence="2" key="1">
    <citation type="submission" date="2018-05" db="EMBL/GenBank/DDBJ databases">
        <title>Draft genome sequence of Stemphylium lycopersici strain CIDEFI 213.</title>
        <authorList>
            <person name="Medina R."/>
            <person name="Franco M.E.E."/>
            <person name="Lucentini C.G."/>
            <person name="Saparrat M.C.N."/>
            <person name="Balatti P.A."/>
        </authorList>
    </citation>
    <scope>NUCLEOTIDE SEQUENCE [LARGE SCALE GENOMIC DNA]</scope>
    <source>
        <strain evidence="2">CIDEFI 213</strain>
    </source>
</reference>
<evidence type="ECO:0000313" key="2">
    <source>
        <dbReference type="Proteomes" id="UP000249619"/>
    </source>
</evidence>
<organism evidence="1 2">
    <name type="scientific">Stemphylium lycopersici</name>
    <name type="common">Tomato gray leaf spot disease fungus</name>
    <name type="synonym">Thyrospora lycopersici</name>
    <dbReference type="NCBI Taxonomy" id="183478"/>
    <lineage>
        <taxon>Eukaryota</taxon>
        <taxon>Fungi</taxon>
        <taxon>Dikarya</taxon>
        <taxon>Ascomycota</taxon>
        <taxon>Pezizomycotina</taxon>
        <taxon>Dothideomycetes</taxon>
        <taxon>Pleosporomycetidae</taxon>
        <taxon>Pleosporales</taxon>
        <taxon>Pleosporineae</taxon>
        <taxon>Pleosporaceae</taxon>
        <taxon>Stemphylium</taxon>
    </lineage>
</organism>
<sequence>MAAIYGLTTKRSRIRGAAGEVGERYAIAGPIKEVQCLNKEQQHRFICGDWKWGHFRQHCAKEYRIGETCGMKLIMQTVPTGTYCKLCEKINTKMRRRAAEVDRVGRWQREPHKFGASIEKSMEMIRGLDGEICELSYERNRRLQAIH</sequence>
<dbReference type="AlphaFoldDB" id="A0A364N8D8"/>
<dbReference type="Proteomes" id="UP000249619">
    <property type="component" value="Unassembled WGS sequence"/>
</dbReference>
<gene>
    <name evidence="1" type="ORF">DDE83_003009</name>
</gene>
<comment type="caution">
    <text evidence="1">The sequence shown here is derived from an EMBL/GenBank/DDBJ whole genome shotgun (WGS) entry which is preliminary data.</text>
</comment>
<dbReference type="EMBL" id="QGDH01000033">
    <property type="protein sequence ID" value="RAR13552.1"/>
    <property type="molecule type" value="Genomic_DNA"/>
</dbReference>
<name>A0A364N8D8_STELY</name>